<dbReference type="PROSITE" id="PS50217">
    <property type="entry name" value="BZIP"/>
    <property type="match status" value="1"/>
</dbReference>
<dbReference type="Proteomes" id="UP000835052">
    <property type="component" value="Unassembled WGS sequence"/>
</dbReference>
<comment type="caution">
    <text evidence="10">The sequence shown here is derived from an EMBL/GenBank/DDBJ whole genome shotgun (WGS) entry which is preliminary data.</text>
</comment>
<dbReference type="Gene3D" id="1.20.5.170">
    <property type="match status" value="1"/>
</dbReference>
<dbReference type="PROSITE" id="PS00036">
    <property type="entry name" value="BZIP_BASIC"/>
    <property type="match status" value="1"/>
</dbReference>
<dbReference type="GO" id="GO:0005634">
    <property type="term" value="C:nucleus"/>
    <property type="evidence" value="ECO:0007669"/>
    <property type="project" value="TreeGrafter"/>
</dbReference>
<reference evidence="10" key="1">
    <citation type="submission" date="2020-10" db="EMBL/GenBank/DDBJ databases">
        <authorList>
            <person name="Kikuchi T."/>
        </authorList>
    </citation>
    <scope>NUCLEOTIDE SEQUENCE</scope>
    <source>
        <strain evidence="10">NKZ352</strain>
    </source>
</reference>
<protein>
    <recommendedName>
        <fullName evidence="6">X-box-binding protein 1</fullName>
    </recommendedName>
</protein>
<evidence type="ECO:0000313" key="11">
    <source>
        <dbReference type="Proteomes" id="UP000835052"/>
    </source>
</evidence>
<keyword evidence="7" id="KW-0175">Coiled coil</keyword>
<evidence type="ECO:0000256" key="6">
    <source>
        <dbReference type="ARBA" id="ARBA00040165"/>
    </source>
</evidence>
<evidence type="ECO:0000256" key="3">
    <source>
        <dbReference type="ARBA" id="ARBA00023125"/>
    </source>
</evidence>
<keyword evidence="1" id="KW-0832">Ubl conjugation</keyword>
<dbReference type="InterPro" id="IPR052470">
    <property type="entry name" value="ER_Stress-Reg_TF"/>
</dbReference>
<keyword evidence="4" id="KW-0804">Transcription</keyword>
<dbReference type="AlphaFoldDB" id="A0A8S1GXY1"/>
<proteinExistence type="predicted"/>
<dbReference type="GO" id="GO:0000981">
    <property type="term" value="F:DNA-binding transcription factor activity, RNA polymerase II-specific"/>
    <property type="evidence" value="ECO:0007669"/>
    <property type="project" value="TreeGrafter"/>
</dbReference>
<feature type="compositionally biased region" description="Low complexity" evidence="8">
    <location>
        <begin position="197"/>
        <end position="210"/>
    </location>
</feature>
<dbReference type="GO" id="GO:0000977">
    <property type="term" value="F:RNA polymerase II transcription regulatory region sequence-specific DNA binding"/>
    <property type="evidence" value="ECO:0007669"/>
    <property type="project" value="TreeGrafter"/>
</dbReference>
<feature type="domain" description="BZIP" evidence="9">
    <location>
        <begin position="83"/>
        <end position="139"/>
    </location>
</feature>
<name>A0A8S1GXY1_9PELO</name>
<evidence type="ECO:0000259" key="9">
    <source>
        <dbReference type="PROSITE" id="PS50217"/>
    </source>
</evidence>
<dbReference type="EMBL" id="CAJGYM010000007">
    <property type="protein sequence ID" value="CAD6188061.1"/>
    <property type="molecule type" value="Genomic_DNA"/>
</dbReference>
<dbReference type="SMART" id="SM00338">
    <property type="entry name" value="BRLZ"/>
    <property type="match status" value="1"/>
</dbReference>
<feature type="coiled-coil region" evidence="7">
    <location>
        <begin position="108"/>
        <end position="142"/>
    </location>
</feature>
<evidence type="ECO:0000313" key="10">
    <source>
        <dbReference type="EMBL" id="CAD6188061.1"/>
    </source>
</evidence>
<keyword evidence="2" id="KW-0805">Transcription regulation</keyword>
<keyword evidence="3" id="KW-0238">DNA-binding</keyword>
<sequence length="286" mass="32369">MNSVPRTIYLLPAHQVRPVVTVQRQRVVAQCRPAPQKSHLPVLVARPVTPKRPAADLIDDILGDDSIGGPPRKRERLTHLTPEQKLDRRKMKNRVAAQTARDRKKVRSQKLEDVVHRLLAENERLREENLKLRAQQHQLMKVESTGDLLEQHEIDRIVQELKNDFDIDELASELPFELGEELEESTFYNASSVAEASTSSFTPSPMSSTSQVPSPNPVSTQMSPSTSDYFSEELDHPQLLYGDPLLGSPSSSSIDLSKDNCDIWPSTDPMQFDHIFNDPLMEEFIC</sequence>
<dbReference type="OrthoDB" id="20960at2759"/>
<evidence type="ECO:0000256" key="4">
    <source>
        <dbReference type="ARBA" id="ARBA00023163"/>
    </source>
</evidence>
<dbReference type="PANTHER" id="PTHR46542:SF1">
    <property type="entry name" value="X-BOX BINDING PROTEIN 1"/>
    <property type="match status" value="1"/>
</dbReference>
<keyword evidence="5" id="KW-0539">Nucleus</keyword>
<evidence type="ECO:0000256" key="5">
    <source>
        <dbReference type="ARBA" id="ARBA00023242"/>
    </source>
</evidence>
<organism evidence="10 11">
    <name type="scientific">Caenorhabditis auriculariae</name>
    <dbReference type="NCBI Taxonomy" id="2777116"/>
    <lineage>
        <taxon>Eukaryota</taxon>
        <taxon>Metazoa</taxon>
        <taxon>Ecdysozoa</taxon>
        <taxon>Nematoda</taxon>
        <taxon>Chromadorea</taxon>
        <taxon>Rhabditida</taxon>
        <taxon>Rhabditina</taxon>
        <taxon>Rhabditomorpha</taxon>
        <taxon>Rhabditoidea</taxon>
        <taxon>Rhabditidae</taxon>
        <taxon>Peloderinae</taxon>
        <taxon>Caenorhabditis</taxon>
    </lineage>
</organism>
<evidence type="ECO:0000256" key="7">
    <source>
        <dbReference type="SAM" id="Coils"/>
    </source>
</evidence>
<feature type="region of interest" description="Disordered" evidence="8">
    <location>
        <begin position="197"/>
        <end position="230"/>
    </location>
</feature>
<dbReference type="InterPro" id="IPR004827">
    <property type="entry name" value="bZIP"/>
</dbReference>
<gene>
    <name evidence="10" type="ORF">CAUJ_LOCUS3980</name>
</gene>
<dbReference type="InterPro" id="IPR046347">
    <property type="entry name" value="bZIP_sf"/>
</dbReference>
<dbReference type="SUPFAM" id="SSF57959">
    <property type="entry name" value="Leucine zipper domain"/>
    <property type="match status" value="1"/>
</dbReference>
<feature type="compositionally biased region" description="Polar residues" evidence="8">
    <location>
        <begin position="211"/>
        <end position="229"/>
    </location>
</feature>
<evidence type="ECO:0000256" key="1">
    <source>
        <dbReference type="ARBA" id="ARBA00022843"/>
    </source>
</evidence>
<dbReference type="PANTHER" id="PTHR46542">
    <property type="entry name" value="X-BOX BINDING PROTEIN 1"/>
    <property type="match status" value="1"/>
</dbReference>
<evidence type="ECO:0000256" key="8">
    <source>
        <dbReference type="SAM" id="MobiDB-lite"/>
    </source>
</evidence>
<dbReference type="CDD" id="cd14691">
    <property type="entry name" value="bZIP_XBP1"/>
    <property type="match status" value="1"/>
</dbReference>
<accession>A0A8S1GXY1</accession>
<dbReference type="Pfam" id="PF07716">
    <property type="entry name" value="bZIP_2"/>
    <property type="match status" value="1"/>
</dbReference>
<evidence type="ECO:0000256" key="2">
    <source>
        <dbReference type="ARBA" id="ARBA00023015"/>
    </source>
</evidence>
<keyword evidence="11" id="KW-1185">Reference proteome</keyword>